<reference evidence="1 2" key="1">
    <citation type="journal article" date="2017" name="Viruses">
        <title>The Operophtera brumata Nucleopolyhedrovirus (OpbuNPV) Represents an Early, Divergent Lineage within Genus Alphabaculovirus.</title>
        <authorList>
            <person name="Harrison R.L."/>
            <person name="Rowley D.L."/>
            <person name="Mowery J.D."/>
            <person name="Bauchan G.R."/>
            <person name="Burand J.P."/>
        </authorList>
    </citation>
    <scope>NUCLEOTIDE SEQUENCE [LARGE SCALE GENOMIC DNA]</scope>
    <source>
        <strain evidence="1">OpbuNPV-MA</strain>
    </source>
</reference>
<proteinExistence type="predicted"/>
<dbReference type="OrthoDB" id="37570at10239"/>
<dbReference type="RefSeq" id="YP_009552687.1">
    <property type="nucleotide sequence ID" value="NC_040621.1"/>
</dbReference>
<keyword evidence="2" id="KW-1185">Reference proteome</keyword>
<evidence type="ECO:0000313" key="2">
    <source>
        <dbReference type="Proteomes" id="UP000290445"/>
    </source>
</evidence>
<sequence length="140" mass="16764">MANQLRQLLLSNWEDEPNELPTKYEFTEYKVFYHYGEPHVGSPTYDNFYIGLAEKLSEPARDAMNIFNSRRDMTHDEKMDLLSDKICEEIEKKYCLWAYKDKQGQNQCDRDMKKILEYIKGNLTFVTDDCMKLNYTKLYV</sequence>
<evidence type="ECO:0000313" key="1">
    <source>
        <dbReference type="EMBL" id="AUA60358.1"/>
    </source>
</evidence>
<accession>A0A2H4V019</accession>
<dbReference type="GeneID" id="41699922"/>
<protein>
    <submittedName>
        <fullName evidence="1">ORF127 protein</fullName>
    </submittedName>
</protein>
<organism evidence="1 2">
    <name type="scientific">Operophtera brumata nucleopolyhedrovirus</name>
    <dbReference type="NCBI Taxonomy" id="1046267"/>
    <lineage>
        <taxon>Viruses</taxon>
        <taxon>Viruses incertae sedis</taxon>
        <taxon>Naldaviricetes</taxon>
        <taxon>Lefavirales</taxon>
        <taxon>Baculoviridae</taxon>
        <taxon>Alphabaculovirus</taxon>
        <taxon>Alphabaculovirus opbrumatae</taxon>
    </lineage>
</organism>
<dbReference type="KEGG" id="vg:41699922"/>
<name>A0A2H4V019_9ABAC</name>
<dbReference type="Proteomes" id="UP000290445">
    <property type="component" value="Segment"/>
</dbReference>
<dbReference type="EMBL" id="MF614691">
    <property type="protein sequence ID" value="AUA60358.1"/>
    <property type="molecule type" value="Genomic_DNA"/>
</dbReference>